<evidence type="ECO:0000313" key="13">
    <source>
        <dbReference type="Proteomes" id="UP000027190"/>
    </source>
</evidence>
<gene>
    <name evidence="12" type="ORF">HY30_09825</name>
</gene>
<dbReference type="Gene3D" id="2.40.170.20">
    <property type="entry name" value="TonB-dependent receptor, beta-barrel domain"/>
    <property type="match status" value="1"/>
</dbReference>
<dbReference type="eggNOG" id="COG1629">
    <property type="taxonomic scope" value="Bacteria"/>
</dbReference>
<protein>
    <recommendedName>
        <fullName evidence="14">TonB-dependent receptor</fullName>
    </recommendedName>
</protein>
<dbReference type="Pfam" id="PF07715">
    <property type="entry name" value="Plug"/>
    <property type="match status" value="1"/>
</dbReference>
<reference evidence="12 13" key="1">
    <citation type="journal article" date="2014" name="Antonie Van Leeuwenhoek">
        <title>Hyphomonas beringensis sp. nov. and Hyphomonas chukchiensis sp. nov., isolated from surface seawater of the Bering Sea and Chukchi Sea.</title>
        <authorList>
            <person name="Li C."/>
            <person name="Lai Q."/>
            <person name="Li G."/>
            <person name="Dong C."/>
            <person name="Wang J."/>
            <person name="Liao Y."/>
            <person name="Shao Z."/>
        </authorList>
    </citation>
    <scope>NUCLEOTIDE SEQUENCE [LARGE SCALE GENOMIC DNA]</scope>
    <source>
        <strain evidence="12 13">BH-BN04-4</strain>
    </source>
</reference>
<comment type="similarity">
    <text evidence="8 9">Belongs to the TonB-dependent receptor family.</text>
</comment>
<keyword evidence="3 8" id="KW-1134">Transmembrane beta strand</keyword>
<dbReference type="InterPro" id="IPR000531">
    <property type="entry name" value="Beta-barrel_TonB"/>
</dbReference>
<evidence type="ECO:0000256" key="5">
    <source>
        <dbReference type="ARBA" id="ARBA00023077"/>
    </source>
</evidence>
<dbReference type="Gene3D" id="2.170.130.10">
    <property type="entry name" value="TonB-dependent receptor, plug domain"/>
    <property type="match status" value="1"/>
</dbReference>
<evidence type="ECO:0000256" key="7">
    <source>
        <dbReference type="ARBA" id="ARBA00023237"/>
    </source>
</evidence>
<sequence>MTGFLAHSAFAQEADDPSGDKEAKLNTVLVLGSQIQGAKVSGALPVTVVSPDDIEATGAVSAEDLFRTVPSAGDITFNGTYLGGGNSNAARGDISTVSLRGLAQGNTLVLINGRRSVVHPTSQTDNQTPVFGYNVNAIPVQGLARVEVLKDGAAAIYGSDAVAGVVNNVMRSDFVGLDMNLQYGVAEGTNLDELTGDVLYGTDFDNGKGNISVYLGGTTRSSLLRSDQEYTSLSDMRPLTDDTNWAGVAWDNRSTSSPWGYFAPVDTSIGAISADGSTFTDAAGAFHIQAPQFGAGCLVPGSETCYGPGSTSSATYRDMRYDELATFDTLTMLPAVDRINFFSFANYDVSDSLNIYGELGIYTAETDAVIGAPASLGSGPIYIAADAYYNPLGPVGSANRIDGLSANVPAEGVPLRIASYRLTDVGTRDVNVKNDQYRFLVGAKGDAFGWNWDSALLYNEAKVKDSADGVDSRLFQEALNRTDASAYNPFCGGDPLNPSLPGASCNSQETIDSFMITQVRENKTTLSLADFKVSKPDLLSIWAGDIGIAGGLEFRRETYHDDRDPHQDGSLPYYDQITGDLVSDSSLMGHSPSPDVKGSRNVSSAYLELAVPLISEEMKIPLAKSIELQLAARYEDYSDVGSVSKPKVAASWDVIDGLRFRGSWSEGFKAPNLEVVNTPLLERVNGYPDYIQCEAADRQGRISDYSNCSTLSVTVASLRSGNSELEPEESESSSYGVVFEPQFLPEAFGHLTFTTDVWSIEQKNPIGLLNDSVALTYDYLLRLQGSSNPNVIRMDPTPQQVAEFAGTGLEPVGDVLNVIAKFTNQSPLKVQGIDYGAFWDVKVGPGELSLNVNATYLDTYYQSPTEEAAAIQAALDDGTLNSYVTVTGGGSLIKEGGRPEWKYSMSASYEWANWKVGAFSQYTGDVYSTSVSSTDYGPWPIEDQTTWNFYGQYTVENDGFTNGTAIRVGVRNAFNEDPPLADTYGYLSSLYQPLPRYWYVNVKKSF</sequence>
<feature type="domain" description="TonB-dependent receptor plug" evidence="11">
    <location>
        <begin position="44"/>
        <end position="165"/>
    </location>
</feature>
<keyword evidence="2 8" id="KW-0813">Transport</keyword>
<keyword evidence="5 9" id="KW-0798">TonB box</keyword>
<dbReference type="Pfam" id="PF00593">
    <property type="entry name" value="TonB_dep_Rec_b-barrel"/>
    <property type="match status" value="1"/>
</dbReference>
<dbReference type="GO" id="GO:0009279">
    <property type="term" value="C:cell outer membrane"/>
    <property type="evidence" value="ECO:0007669"/>
    <property type="project" value="UniProtKB-SubCell"/>
</dbReference>
<dbReference type="InterPro" id="IPR012910">
    <property type="entry name" value="Plug_dom"/>
</dbReference>
<keyword evidence="13" id="KW-1185">Reference proteome</keyword>
<dbReference type="InterPro" id="IPR037066">
    <property type="entry name" value="Plug_dom_sf"/>
</dbReference>
<keyword evidence="6 8" id="KW-0472">Membrane</keyword>
<feature type="domain" description="TonB-dependent receptor-like beta-barrel" evidence="10">
    <location>
        <begin position="420"/>
        <end position="972"/>
    </location>
</feature>
<comment type="caution">
    <text evidence="12">The sequence shown here is derived from an EMBL/GenBank/DDBJ whole genome shotgun (WGS) entry which is preliminary data.</text>
</comment>
<dbReference type="STRING" id="1280947.HY30_09825"/>
<name>A0A062UEM6_9PROT</name>
<dbReference type="SUPFAM" id="SSF56935">
    <property type="entry name" value="Porins"/>
    <property type="match status" value="1"/>
</dbReference>
<evidence type="ECO:0000256" key="9">
    <source>
        <dbReference type="RuleBase" id="RU003357"/>
    </source>
</evidence>
<evidence type="ECO:0008006" key="14">
    <source>
        <dbReference type="Google" id="ProtNLM"/>
    </source>
</evidence>
<evidence type="ECO:0000259" key="11">
    <source>
        <dbReference type="Pfam" id="PF07715"/>
    </source>
</evidence>
<evidence type="ECO:0000256" key="1">
    <source>
        <dbReference type="ARBA" id="ARBA00004571"/>
    </source>
</evidence>
<evidence type="ECO:0000256" key="8">
    <source>
        <dbReference type="PROSITE-ProRule" id="PRU01360"/>
    </source>
</evidence>
<keyword evidence="4 8" id="KW-0812">Transmembrane</keyword>
<dbReference type="AlphaFoldDB" id="A0A062UEM6"/>
<accession>A0A062UEM6</accession>
<dbReference type="Proteomes" id="UP000027190">
    <property type="component" value="Unassembled WGS sequence"/>
</dbReference>
<dbReference type="PROSITE" id="PS52016">
    <property type="entry name" value="TONB_DEPENDENT_REC_3"/>
    <property type="match status" value="1"/>
</dbReference>
<keyword evidence="7 8" id="KW-0998">Cell outer membrane</keyword>
<proteinExistence type="inferred from homology"/>
<dbReference type="InterPro" id="IPR039426">
    <property type="entry name" value="TonB-dep_rcpt-like"/>
</dbReference>
<evidence type="ECO:0000256" key="4">
    <source>
        <dbReference type="ARBA" id="ARBA00022692"/>
    </source>
</evidence>
<dbReference type="PANTHER" id="PTHR47234:SF2">
    <property type="entry name" value="TONB-DEPENDENT RECEPTOR"/>
    <property type="match status" value="1"/>
</dbReference>
<comment type="subcellular location">
    <subcellularLocation>
        <location evidence="1 8">Cell outer membrane</location>
        <topology evidence="1 8">Multi-pass membrane protein</topology>
    </subcellularLocation>
</comment>
<evidence type="ECO:0000256" key="6">
    <source>
        <dbReference type="ARBA" id="ARBA00023136"/>
    </source>
</evidence>
<dbReference type="PANTHER" id="PTHR47234">
    <property type="match status" value="1"/>
</dbReference>
<evidence type="ECO:0000313" key="12">
    <source>
        <dbReference type="EMBL" id="KCZ54575.1"/>
    </source>
</evidence>
<dbReference type="InterPro" id="IPR036942">
    <property type="entry name" value="Beta-barrel_TonB_sf"/>
</dbReference>
<dbReference type="PATRIC" id="fig|1280947.3.peg.3419"/>
<organism evidence="12 13">
    <name type="scientific">Hyphomonas chukchiensis</name>
    <dbReference type="NCBI Taxonomy" id="1280947"/>
    <lineage>
        <taxon>Bacteria</taxon>
        <taxon>Pseudomonadati</taxon>
        <taxon>Pseudomonadota</taxon>
        <taxon>Alphaproteobacteria</taxon>
        <taxon>Hyphomonadales</taxon>
        <taxon>Hyphomonadaceae</taxon>
        <taxon>Hyphomonas</taxon>
    </lineage>
</organism>
<evidence type="ECO:0000256" key="2">
    <source>
        <dbReference type="ARBA" id="ARBA00022448"/>
    </source>
</evidence>
<dbReference type="eggNOG" id="COG4771">
    <property type="taxonomic scope" value="Bacteria"/>
</dbReference>
<dbReference type="EMBL" id="AWFG01000074">
    <property type="protein sequence ID" value="KCZ54575.1"/>
    <property type="molecule type" value="Genomic_DNA"/>
</dbReference>
<evidence type="ECO:0000259" key="10">
    <source>
        <dbReference type="Pfam" id="PF00593"/>
    </source>
</evidence>
<evidence type="ECO:0000256" key="3">
    <source>
        <dbReference type="ARBA" id="ARBA00022452"/>
    </source>
</evidence>